<evidence type="ECO:0000259" key="1">
    <source>
        <dbReference type="PROSITE" id="PS50181"/>
    </source>
</evidence>
<reference evidence="2 3" key="1">
    <citation type="submission" date="2019-10" db="EMBL/GenBank/DDBJ databases">
        <authorList>
            <person name="Palmer J.M."/>
        </authorList>
    </citation>
    <scope>NUCLEOTIDE SEQUENCE [LARGE SCALE GENOMIC DNA]</scope>
    <source>
        <strain evidence="2 3">TWF730</strain>
    </source>
</reference>
<dbReference type="EMBL" id="JAVHNS010000006">
    <property type="protein sequence ID" value="KAK6352387.1"/>
    <property type="molecule type" value="Genomic_DNA"/>
</dbReference>
<dbReference type="Proteomes" id="UP001373714">
    <property type="component" value="Unassembled WGS sequence"/>
</dbReference>
<comment type="caution">
    <text evidence="2">The sequence shown here is derived from an EMBL/GenBank/DDBJ whole genome shotgun (WGS) entry which is preliminary data.</text>
</comment>
<organism evidence="2 3">
    <name type="scientific">Orbilia blumenaviensis</name>
    <dbReference type="NCBI Taxonomy" id="1796055"/>
    <lineage>
        <taxon>Eukaryota</taxon>
        <taxon>Fungi</taxon>
        <taxon>Dikarya</taxon>
        <taxon>Ascomycota</taxon>
        <taxon>Pezizomycotina</taxon>
        <taxon>Orbiliomycetes</taxon>
        <taxon>Orbiliales</taxon>
        <taxon>Orbiliaceae</taxon>
        <taxon>Orbilia</taxon>
    </lineage>
</organism>
<gene>
    <name evidence="2" type="ORF">TWF730_009214</name>
</gene>
<dbReference type="InterPro" id="IPR001810">
    <property type="entry name" value="F-box_dom"/>
</dbReference>
<protein>
    <recommendedName>
        <fullName evidence="1">F-box domain-containing protein</fullName>
    </recommendedName>
</protein>
<dbReference type="Pfam" id="PF00646">
    <property type="entry name" value="F-box"/>
    <property type="match status" value="1"/>
</dbReference>
<dbReference type="PROSITE" id="PS50181">
    <property type="entry name" value="FBOX"/>
    <property type="match status" value="1"/>
</dbReference>
<evidence type="ECO:0000313" key="2">
    <source>
        <dbReference type="EMBL" id="KAK6352387.1"/>
    </source>
</evidence>
<evidence type="ECO:0000313" key="3">
    <source>
        <dbReference type="Proteomes" id="UP001373714"/>
    </source>
</evidence>
<feature type="domain" description="F-box" evidence="1">
    <location>
        <begin position="16"/>
        <end position="69"/>
    </location>
</feature>
<name>A0AAV9UXN8_9PEZI</name>
<accession>A0AAV9UXN8</accession>
<sequence length="360" mass="41873">MADRTASSILVRQRVELQTSSLPEKALIEIMNLLEIHDLCSFATANKSAREALKRCPEQIIVASLARSLPNPDILKWFPFPETHANSKATAHVTFDPNSNTAEESNRSLSTQPFDAARHLLYLRHAIRVLKVSDGISFFSKWLHRVERHGNNGNHNCSTEYCNSKICNETFRVVLFLAQNEVYNAHRYLRHCTVEERIAARCDPQAFDKIELPLPENWWIRESILTIHRDRLREISAEGSHRNELLEKYLDYVVTTSRDESFQHRRMWLAKYLTRETNMTPARKIEEFEKQGDVFWYNKGIVTGLVFTQIAPLSWWHDSMIMGAWQSKDRDIRGFEHMRDVSISCYQKAVKVVEILGIKD</sequence>
<keyword evidence="3" id="KW-1185">Reference proteome</keyword>
<dbReference type="AlphaFoldDB" id="A0AAV9UXN8"/>
<proteinExistence type="predicted"/>